<dbReference type="PANTHER" id="PTHR19229">
    <property type="entry name" value="ATP-BINDING CASSETTE TRANSPORTER SUBFAMILY A ABCA"/>
    <property type="match status" value="1"/>
</dbReference>
<keyword evidence="5 8" id="KW-0067">ATP-binding</keyword>
<evidence type="ECO:0000256" key="5">
    <source>
        <dbReference type="ARBA" id="ARBA00022840"/>
    </source>
</evidence>
<dbReference type="GO" id="GO:0016887">
    <property type="term" value="F:ATP hydrolysis activity"/>
    <property type="evidence" value="ECO:0007669"/>
    <property type="project" value="InterPro"/>
</dbReference>
<dbReference type="InterPro" id="IPR026082">
    <property type="entry name" value="ABCA"/>
</dbReference>
<keyword evidence="3" id="KW-0812">Transmembrane</keyword>
<protein>
    <submittedName>
        <fullName evidence="8">ABC transporter ATP-binding protein</fullName>
    </submittedName>
</protein>
<keyword evidence="4" id="KW-0547">Nucleotide-binding</keyword>
<dbReference type="AlphaFoldDB" id="A0A5B9D6X6"/>
<proteinExistence type="predicted"/>
<evidence type="ECO:0000256" key="4">
    <source>
        <dbReference type="ARBA" id="ARBA00022741"/>
    </source>
</evidence>
<dbReference type="InterPro" id="IPR003439">
    <property type="entry name" value="ABC_transporter-like_ATP-bd"/>
</dbReference>
<organism evidence="8 9">
    <name type="scientific">Promethearchaeum syntrophicum</name>
    <dbReference type="NCBI Taxonomy" id="2594042"/>
    <lineage>
        <taxon>Archaea</taxon>
        <taxon>Promethearchaeati</taxon>
        <taxon>Promethearchaeota</taxon>
        <taxon>Promethearchaeia</taxon>
        <taxon>Promethearchaeales</taxon>
        <taxon>Promethearchaeaceae</taxon>
        <taxon>Promethearchaeum</taxon>
    </lineage>
</organism>
<dbReference type="InterPro" id="IPR027417">
    <property type="entry name" value="P-loop_NTPase"/>
</dbReference>
<dbReference type="GO" id="GO:0016020">
    <property type="term" value="C:membrane"/>
    <property type="evidence" value="ECO:0007669"/>
    <property type="project" value="UniProtKB-SubCell"/>
</dbReference>
<dbReference type="InterPro" id="IPR003593">
    <property type="entry name" value="AAA+_ATPase"/>
</dbReference>
<gene>
    <name evidence="8" type="ORF">DSAG12_00403</name>
</gene>
<dbReference type="FunFam" id="3.40.50.300:FF:000335">
    <property type="entry name" value="ATP binding cassette subfamily A member 5"/>
    <property type="match status" value="1"/>
</dbReference>
<keyword evidence="6" id="KW-1133">Transmembrane helix</keyword>
<dbReference type="CDD" id="cd03263">
    <property type="entry name" value="ABC_subfamily_A"/>
    <property type="match status" value="1"/>
</dbReference>
<evidence type="ECO:0000313" key="8">
    <source>
        <dbReference type="EMBL" id="QEE14590.2"/>
    </source>
</evidence>
<dbReference type="GO" id="GO:0005319">
    <property type="term" value="F:lipid transporter activity"/>
    <property type="evidence" value="ECO:0007669"/>
    <property type="project" value="TreeGrafter"/>
</dbReference>
<dbReference type="GO" id="GO:0140359">
    <property type="term" value="F:ABC-type transporter activity"/>
    <property type="evidence" value="ECO:0007669"/>
    <property type="project" value="InterPro"/>
</dbReference>
<evidence type="ECO:0000313" key="9">
    <source>
        <dbReference type="Proteomes" id="UP000321408"/>
    </source>
</evidence>
<reference evidence="8 9" key="2">
    <citation type="journal article" date="2024" name="Int. J. Syst. Evol. Microbiol.">
        <title>Promethearchaeum syntrophicum gen. nov., sp. nov., an anaerobic, obligately syntrophic archaeon, the first isolate of the lineage 'Asgard' archaea, and proposal of the new archaeal phylum Promethearchaeota phyl. nov. and kingdom Promethearchaeati regn. nov.</title>
        <authorList>
            <person name="Imachi H."/>
            <person name="Nobu M.K."/>
            <person name="Kato S."/>
            <person name="Takaki Y."/>
            <person name="Miyazaki M."/>
            <person name="Miyata M."/>
            <person name="Ogawara M."/>
            <person name="Saito Y."/>
            <person name="Sakai S."/>
            <person name="Tahara Y.O."/>
            <person name="Takano Y."/>
            <person name="Tasumi E."/>
            <person name="Uematsu K."/>
            <person name="Yoshimura T."/>
            <person name="Itoh T."/>
            <person name="Ohkuma M."/>
            <person name="Takai K."/>
        </authorList>
    </citation>
    <scope>NUCLEOTIDE SEQUENCE [LARGE SCALE GENOMIC DNA]</scope>
    <source>
        <strain evidence="8 9">MK-D1</strain>
    </source>
</reference>
<dbReference type="GO" id="GO:0005524">
    <property type="term" value="F:ATP binding"/>
    <property type="evidence" value="ECO:0007669"/>
    <property type="project" value="UniProtKB-KW"/>
</dbReference>
<evidence type="ECO:0000256" key="1">
    <source>
        <dbReference type="ARBA" id="ARBA00004141"/>
    </source>
</evidence>
<accession>A0A5B9D6X6</accession>
<name>A0A5B9D6X6_9ARCH</name>
<dbReference type="Pfam" id="PF00005">
    <property type="entry name" value="ABC_tran"/>
    <property type="match status" value="1"/>
</dbReference>
<dbReference type="KEGG" id="psyt:DSAG12_00403"/>
<keyword evidence="9" id="KW-1185">Reference proteome</keyword>
<dbReference type="EMBL" id="CP042905">
    <property type="protein sequence ID" value="QEE14590.2"/>
    <property type="molecule type" value="Genomic_DNA"/>
</dbReference>
<dbReference type="Proteomes" id="UP000321408">
    <property type="component" value="Chromosome"/>
</dbReference>
<dbReference type="SMART" id="SM00382">
    <property type="entry name" value="AAA"/>
    <property type="match status" value="1"/>
</dbReference>
<sequence>MEEKNEVTINHENSFSIIVTNLKKYYFGKHEFESVKAVDAISFQVKKGEFFGLLGPNGAGKTTTISVLTGISSPTEGTASVGGYDIKSELKKIKELIGVCPQEPALYKFLNGLENIEFFGKLHQMPKEEIQNRAEELLKLLGLFEARKRIVKGYSGGMLRQLSLIVALINEPEILFLDEPTVGMDPRARRKVWEFLGTVKQQKRTIILTTHYIEEAEVLCDRVAIMDYGKILAIGPPKQLIEEYGVKNLEEVFMKITGRHILEGI</sequence>
<evidence type="ECO:0000256" key="2">
    <source>
        <dbReference type="ARBA" id="ARBA00022448"/>
    </source>
</evidence>
<dbReference type="PROSITE" id="PS50893">
    <property type="entry name" value="ABC_TRANSPORTER_2"/>
    <property type="match status" value="1"/>
</dbReference>
<evidence type="ECO:0000256" key="6">
    <source>
        <dbReference type="ARBA" id="ARBA00022989"/>
    </source>
</evidence>
<dbReference type="Gene3D" id="3.40.50.300">
    <property type="entry name" value="P-loop containing nucleotide triphosphate hydrolases"/>
    <property type="match status" value="1"/>
</dbReference>
<keyword evidence="7" id="KW-0472">Membrane</keyword>
<comment type="subcellular location">
    <subcellularLocation>
        <location evidence="1">Membrane</location>
        <topology evidence="1">Multi-pass membrane protein</topology>
    </subcellularLocation>
</comment>
<reference evidence="8 9" key="1">
    <citation type="journal article" date="2020" name="Nature">
        <title>Isolation of an archaeon at the prokaryote-eukaryote interface.</title>
        <authorList>
            <person name="Imachi H."/>
            <person name="Nobu M.K."/>
            <person name="Nakahara N."/>
            <person name="Morono Y."/>
            <person name="Ogawara M."/>
            <person name="Takaki Y."/>
            <person name="Takano Y."/>
            <person name="Uematsu K."/>
            <person name="Ikuta T."/>
            <person name="Ito M."/>
            <person name="Matsui Y."/>
            <person name="Miyazaki M."/>
            <person name="Murata K."/>
            <person name="Saito Y."/>
            <person name="Sakai S."/>
            <person name="Song C."/>
            <person name="Tasumi E."/>
            <person name="Yamanaka Y."/>
            <person name="Yamaguchi T."/>
            <person name="Kamagata Y."/>
            <person name="Tamaki H."/>
            <person name="Takai K."/>
        </authorList>
    </citation>
    <scope>NUCLEOTIDE SEQUENCE [LARGE SCALE GENOMIC DNA]</scope>
    <source>
        <strain evidence="8 9">MK-D1</strain>
    </source>
</reference>
<dbReference type="SUPFAM" id="SSF52540">
    <property type="entry name" value="P-loop containing nucleoside triphosphate hydrolases"/>
    <property type="match status" value="1"/>
</dbReference>
<evidence type="ECO:0000256" key="3">
    <source>
        <dbReference type="ARBA" id="ARBA00022692"/>
    </source>
</evidence>
<keyword evidence="2" id="KW-0813">Transport</keyword>
<evidence type="ECO:0000256" key="7">
    <source>
        <dbReference type="ARBA" id="ARBA00023136"/>
    </source>
</evidence>